<gene>
    <name evidence="2" type="ORF">GCM10010246_24840</name>
</gene>
<proteinExistence type="predicted"/>
<name>A0ABP5SUM4_9ACTN</name>
<evidence type="ECO:0000313" key="3">
    <source>
        <dbReference type="Proteomes" id="UP001500253"/>
    </source>
</evidence>
<reference evidence="3" key="1">
    <citation type="journal article" date="2019" name="Int. J. Syst. Evol. Microbiol.">
        <title>The Global Catalogue of Microorganisms (GCM) 10K type strain sequencing project: providing services to taxonomists for standard genome sequencing and annotation.</title>
        <authorList>
            <consortium name="The Broad Institute Genomics Platform"/>
            <consortium name="The Broad Institute Genome Sequencing Center for Infectious Disease"/>
            <person name="Wu L."/>
            <person name="Ma J."/>
        </authorList>
    </citation>
    <scope>NUCLEOTIDE SEQUENCE [LARGE SCALE GENOMIC DNA]</scope>
    <source>
        <strain evidence="3">JCM 4316</strain>
    </source>
</reference>
<sequence>MDDLKEQTDMKCLPRTLERVTPANALSHPERGRPASAVSGSFTPLRDTLPPEYAALERHVMVEHPWCPAGTRCPESQRLIETLDKKWGRL</sequence>
<comment type="caution">
    <text evidence="2">The sequence shown here is derived from an EMBL/GenBank/DDBJ whole genome shotgun (WGS) entry which is preliminary data.</text>
</comment>
<evidence type="ECO:0000313" key="2">
    <source>
        <dbReference type="EMBL" id="GAA2339143.1"/>
    </source>
</evidence>
<dbReference type="Proteomes" id="UP001500253">
    <property type="component" value="Unassembled WGS sequence"/>
</dbReference>
<keyword evidence="3" id="KW-1185">Reference proteome</keyword>
<protein>
    <recommendedName>
        <fullName evidence="4">Transposase</fullName>
    </recommendedName>
</protein>
<accession>A0ABP5SUM4</accession>
<feature type="region of interest" description="Disordered" evidence="1">
    <location>
        <begin position="16"/>
        <end position="44"/>
    </location>
</feature>
<dbReference type="EMBL" id="BAAASD010000007">
    <property type="protein sequence ID" value="GAA2339143.1"/>
    <property type="molecule type" value="Genomic_DNA"/>
</dbReference>
<organism evidence="2 3">
    <name type="scientific">Streptomyces cuspidosporus</name>
    <dbReference type="NCBI Taxonomy" id="66882"/>
    <lineage>
        <taxon>Bacteria</taxon>
        <taxon>Bacillati</taxon>
        <taxon>Actinomycetota</taxon>
        <taxon>Actinomycetes</taxon>
        <taxon>Kitasatosporales</taxon>
        <taxon>Streptomycetaceae</taxon>
        <taxon>Streptomyces</taxon>
    </lineage>
</organism>
<evidence type="ECO:0008006" key="4">
    <source>
        <dbReference type="Google" id="ProtNLM"/>
    </source>
</evidence>
<evidence type="ECO:0000256" key="1">
    <source>
        <dbReference type="SAM" id="MobiDB-lite"/>
    </source>
</evidence>